<keyword evidence="8 10" id="KW-0539">Nucleus</keyword>
<dbReference type="PANTHER" id="PTHR21428:SF11">
    <property type="entry name" value="MEDIATOR OF RNA POLYMERASE II TRANSCRIPTION SUBUNIT 7"/>
    <property type="match status" value="1"/>
</dbReference>
<gene>
    <name evidence="12" type="primary">MED7</name>
    <name evidence="12" type="ORF">BM221_001586</name>
</gene>
<proteinExistence type="inferred from homology"/>
<dbReference type="Gene3D" id="6.10.140.1520">
    <property type="match status" value="1"/>
</dbReference>
<evidence type="ECO:0000256" key="3">
    <source>
        <dbReference type="ARBA" id="ARBA00011837"/>
    </source>
</evidence>
<dbReference type="EMBL" id="MRVG01000002">
    <property type="protein sequence ID" value="PMB71496.1"/>
    <property type="molecule type" value="Genomic_DNA"/>
</dbReference>
<sequence length="336" mass="37039">MEGSHRRNLPGGYLTPSPGSQDPDSPIPPFVNQGPGYDELVSESDGDADHIFTNNITTTMEEQDGASLSSTFPNPPPFWRDFTADKVARYEQLRNEYDEGEAEKTATDENYKPQSRIPNLPEELMHLQPPEEPADGRWRVFGDQYMLDDQLPTLEEQGITNLPASGQSSARDAKHYDRAFELKRLAKSLLLNFLELTGALSRSPWHAEAKVQDLRTLFINVHHILNEYRPHQARESAIEMMQDHLDRTRTETLAIRTQVDKARRLLEGLGSLGLGGDTAGAGAGVAGAGAQQTAEKEMKSDGDAAAAAAAAAAAKGVDVDWKRERQIWASVDDLFS</sequence>
<evidence type="ECO:0000256" key="2">
    <source>
        <dbReference type="ARBA" id="ARBA00009994"/>
    </source>
</evidence>
<name>A0A2N6NW50_BEABA</name>
<dbReference type="PANTHER" id="PTHR21428">
    <property type="entry name" value="MEDIATOR OF RNA POLYMERASE II TRANSCRIPTION SUBUNIT 7"/>
    <property type="match status" value="1"/>
</dbReference>
<evidence type="ECO:0000256" key="10">
    <source>
        <dbReference type="RuleBase" id="RU364060"/>
    </source>
</evidence>
<feature type="region of interest" description="Disordered" evidence="11">
    <location>
        <begin position="1"/>
        <end position="50"/>
    </location>
</feature>
<dbReference type="AlphaFoldDB" id="A0A2N6NW50"/>
<evidence type="ECO:0000256" key="9">
    <source>
        <dbReference type="ARBA" id="ARBA00025687"/>
    </source>
</evidence>
<evidence type="ECO:0000313" key="12">
    <source>
        <dbReference type="EMBL" id="PMB71496.1"/>
    </source>
</evidence>
<protein>
    <recommendedName>
        <fullName evidence="4 10">Mediator of RNA polymerase II transcription subunit 7</fullName>
    </recommendedName>
</protein>
<dbReference type="Gene3D" id="6.10.140.200">
    <property type="match status" value="1"/>
</dbReference>
<dbReference type="GO" id="GO:0003712">
    <property type="term" value="F:transcription coregulator activity"/>
    <property type="evidence" value="ECO:0007669"/>
    <property type="project" value="InterPro"/>
</dbReference>
<dbReference type="GO" id="GO:0070847">
    <property type="term" value="C:core mediator complex"/>
    <property type="evidence" value="ECO:0007669"/>
    <property type="project" value="TreeGrafter"/>
</dbReference>
<comment type="subcellular location">
    <subcellularLocation>
        <location evidence="1 10">Nucleus</location>
    </subcellularLocation>
</comment>
<organism evidence="12 13">
    <name type="scientific">Beauveria bassiana</name>
    <name type="common">White muscardine disease fungus</name>
    <name type="synonym">Tritirachium shiotae</name>
    <dbReference type="NCBI Taxonomy" id="176275"/>
    <lineage>
        <taxon>Eukaryota</taxon>
        <taxon>Fungi</taxon>
        <taxon>Dikarya</taxon>
        <taxon>Ascomycota</taxon>
        <taxon>Pezizomycotina</taxon>
        <taxon>Sordariomycetes</taxon>
        <taxon>Hypocreomycetidae</taxon>
        <taxon>Hypocreales</taxon>
        <taxon>Cordycipitaceae</taxon>
        <taxon>Beauveria</taxon>
    </lineage>
</organism>
<evidence type="ECO:0000256" key="4">
    <source>
        <dbReference type="ARBA" id="ARBA00020631"/>
    </source>
</evidence>
<evidence type="ECO:0000256" key="8">
    <source>
        <dbReference type="ARBA" id="ARBA00023242"/>
    </source>
</evidence>
<evidence type="ECO:0000256" key="6">
    <source>
        <dbReference type="ARBA" id="ARBA00023159"/>
    </source>
</evidence>
<evidence type="ECO:0000256" key="11">
    <source>
        <dbReference type="SAM" id="MobiDB-lite"/>
    </source>
</evidence>
<dbReference type="SUPFAM" id="SSF140718">
    <property type="entry name" value="Mediator hinge subcomplex-like"/>
    <property type="match status" value="1"/>
</dbReference>
<dbReference type="OMA" id="MMQDHLD"/>
<comment type="caution">
    <text evidence="12">The sequence shown here is derived from an EMBL/GenBank/DDBJ whole genome shotgun (WGS) entry which is preliminary data.</text>
</comment>
<dbReference type="GO" id="GO:0006357">
    <property type="term" value="P:regulation of transcription by RNA polymerase II"/>
    <property type="evidence" value="ECO:0007669"/>
    <property type="project" value="InterPro"/>
</dbReference>
<comment type="function">
    <text evidence="9">Component of the Mediator complex, a coactivator involved in the regulated transcription of nearly all RNA polymerase II-dependent genes. Mediator functions as a bridge to convey information from gene-specific regulatory proteins to the basal RNA polymerase II transcription machinery. Mediator is recruited to promoters by direct interactions with regulatory proteins and serves as a scaffold for the assembly of a functional preinitiation complex with RNA polymerase II and the general transcription factors.</text>
</comment>
<reference evidence="12 13" key="1">
    <citation type="journal article" date="2016" name="Appl. Microbiol. Biotechnol.">
        <title>Characterization of T-DNA insertion mutants with decreased virulence in the entomopathogenic fungus Beauveria bassiana JEF-007.</title>
        <authorList>
            <person name="Kim S."/>
            <person name="Lee S.J."/>
            <person name="Nai Y.S."/>
            <person name="Yu J.S."/>
            <person name="Lee M.R."/>
            <person name="Yang Y.T."/>
            <person name="Kim J.S."/>
        </authorList>
    </citation>
    <scope>NUCLEOTIDE SEQUENCE [LARGE SCALE GENOMIC DNA]</scope>
    <source>
        <strain evidence="12 13">JEF-007</strain>
    </source>
</reference>
<dbReference type="Proteomes" id="UP000235728">
    <property type="component" value="Unassembled WGS sequence"/>
</dbReference>
<dbReference type="InterPro" id="IPR044888">
    <property type="entry name" value="Mediatior_Med7_sf"/>
</dbReference>
<comment type="similarity">
    <text evidence="2 10">Belongs to the Mediator complex subunit 7 family.</text>
</comment>
<dbReference type="InterPro" id="IPR037212">
    <property type="entry name" value="Med7/Med21-like"/>
</dbReference>
<evidence type="ECO:0000256" key="7">
    <source>
        <dbReference type="ARBA" id="ARBA00023163"/>
    </source>
</evidence>
<accession>A0A2N6NW50</accession>
<comment type="subunit">
    <text evidence="3 10">Component of the Mediator complex.</text>
</comment>
<keyword evidence="7 10" id="KW-0804">Transcription</keyword>
<dbReference type="Pfam" id="PF05983">
    <property type="entry name" value="Med7"/>
    <property type="match status" value="1"/>
</dbReference>
<keyword evidence="5 10" id="KW-0805">Transcription regulation</keyword>
<evidence type="ECO:0000313" key="13">
    <source>
        <dbReference type="Proteomes" id="UP000235728"/>
    </source>
</evidence>
<dbReference type="GO" id="GO:0016592">
    <property type="term" value="C:mediator complex"/>
    <property type="evidence" value="ECO:0007669"/>
    <property type="project" value="InterPro"/>
</dbReference>
<dbReference type="InterPro" id="IPR009244">
    <property type="entry name" value="Mediatior_Med7"/>
</dbReference>
<keyword evidence="6 10" id="KW-0010">Activator</keyword>
<evidence type="ECO:0000256" key="1">
    <source>
        <dbReference type="ARBA" id="ARBA00004123"/>
    </source>
</evidence>
<evidence type="ECO:0000256" key="5">
    <source>
        <dbReference type="ARBA" id="ARBA00023015"/>
    </source>
</evidence>